<reference evidence="3" key="1">
    <citation type="submission" date="2023-01" db="EMBL/GenBank/DDBJ databases">
        <title>The diversity of Class Acidimicrobiia in South China Sea sediment environments and the proposal of Iamia marina sp. nov., a novel species of the genus Iamia.</title>
        <authorList>
            <person name="He Y."/>
            <person name="Tian X."/>
        </authorList>
    </citation>
    <scope>NUCLEOTIDE SEQUENCE</scope>
    <source>
        <strain evidence="3">DSM 19957</strain>
    </source>
</reference>
<dbReference type="KEGG" id="ima:PO878_05710"/>
<dbReference type="EMBL" id="CP116942">
    <property type="protein sequence ID" value="WCO68221.1"/>
    <property type="molecule type" value="Genomic_DNA"/>
</dbReference>
<feature type="transmembrane region" description="Helical" evidence="2">
    <location>
        <begin position="180"/>
        <end position="203"/>
    </location>
</feature>
<keyword evidence="2" id="KW-0812">Transmembrane</keyword>
<protein>
    <submittedName>
        <fullName evidence="3">Uncharacterized protein</fullName>
    </submittedName>
</protein>
<keyword evidence="4" id="KW-1185">Reference proteome</keyword>
<dbReference type="Gene3D" id="1.10.287.1260">
    <property type="match status" value="1"/>
</dbReference>
<dbReference type="InterPro" id="IPR008910">
    <property type="entry name" value="MSC_TM_helix"/>
</dbReference>
<evidence type="ECO:0000313" key="4">
    <source>
        <dbReference type="Proteomes" id="UP001216390"/>
    </source>
</evidence>
<accession>A0AAE9Y9F3</accession>
<evidence type="ECO:0000256" key="1">
    <source>
        <dbReference type="SAM" id="MobiDB-lite"/>
    </source>
</evidence>
<feature type="compositionally biased region" description="Basic and acidic residues" evidence="1">
    <location>
        <begin position="233"/>
        <end position="244"/>
    </location>
</feature>
<dbReference type="Pfam" id="PF05552">
    <property type="entry name" value="MS_channel_1st_1"/>
    <property type="match status" value="2"/>
</dbReference>
<evidence type="ECO:0000256" key="2">
    <source>
        <dbReference type="SAM" id="Phobius"/>
    </source>
</evidence>
<dbReference type="Proteomes" id="UP001216390">
    <property type="component" value="Chromosome"/>
</dbReference>
<name>A0AAE9Y9F3_9ACTN</name>
<feature type="transmembrane region" description="Helical" evidence="2">
    <location>
        <begin position="20"/>
        <end position="38"/>
    </location>
</feature>
<evidence type="ECO:0000313" key="3">
    <source>
        <dbReference type="EMBL" id="WCO68221.1"/>
    </source>
</evidence>
<gene>
    <name evidence="3" type="ORF">PO878_05710</name>
</gene>
<sequence length="260" mass="27231">MLAIEFSSGIEDAWSDVASFVPKLLGFLVVLVLGYIVAKAIAKIADKALERVGFDRAVQKGGVGRALSSSRYDASDLIGKVTFYALFLIVLQLAFGVFGSNPVSDLIEGVIAYLPKVIAAILIIVVAAAIAAAAKEVIEASLGGLEYGRTLALIASVAILTVGAFAALDQLQIAEDIVNVLFMGLVAALAGIAIVAVGGGGIAPMRARWESALERYDEEKPRVREQAQGAKGRVQERAHQRADQARSAADGPGGASNRRR</sequence>
<feature type="transmembrane region" description="Helical" evidence="2">
    <location>
        <begin position="118"/>
        <end position="138"/>
    </location>
</feature>
<keyword evidence="2" id="KW-0472">Membrane</keyword>
<feature type="transmembrane region" description="Helical" evidence="2">
    <location>
        <begin position="77"/>
        <end position="98"/>
    </location>
</feature>
<proteinExistence type="predicted"/>
<feature type="region of interest" description="Disordered" evidence="1">
    <location>
        <begin position="217"/>
        <end position="260"/>
    </location>
</feature>
<dbReference type="AlphaFoldDB" id="A0AAE9Y9F3"/>
<feature type="transmembrane region" description="Helical" evidence="2">
    <location>
        <begin position="150"/>
        <end position="168"/>
    </location>
</feature>
<dbReference type="RefSeq" id="WP_272737738.1">
    <property type="nucleotide sequence ID" value="NZ_CP116942.1"/>
</dbReference>
<keyword evidence="2" id="KW-1133">Transmembrane helix</keyword>
<organism evidence="3 4">
    <name type="scientific">Iamia majanohamensis</name>
    <dbReference type="NCBI Taxonomy" id="467976"/>
    <lineage>
        <taxon>Bacteria</taxon>
        <taxon>Bacillati</taxon>
        <taxon>Actinomycetota</taxon>
        <taxon>Acidimicrobiia</taxon>
        <taxon>Acidimicrobiales</taxon>
        <taxon>Iamiaceae</taxon>
        <taxon>Iamia</taxon>
    </lineage>
</organism>